<comment type="caution">
    <text evidence="1">The sequence shown here is derived from an EMBL/GenBank/DDBJ whole genome shotgun (WGS) entry which is preliminary data.</text>
</comment>
<dbReference type="Gene3D" id="3.40.50.2300">
    <property type="match status" value="1"/>
</dbReference>
<name>A0A7Y7B5N9_STRMO</name>
<proteinExistence type="predicted"/>
<sequence>MRRKSWIAVGAGAVVLTGGLVAAIMLSNGEDGARKPRARQYTDHSACLLTDGRGAAGADTAPVWAGMEDASSATHAKVTSLSVFGPDTVANAVPYVNTLVQRRCDIVLTVGRTRGAAAEEVAARTPEARFVVVGEGKQDRNVTVIQPSRDIRSAVAKAVEDAVNK</sequence>
<dbReference type="Proteomes" id="UP000587462">
    <property type="component" value="Unassembled WGS sequence"/>
</dbReference>
<dbReference type="EMBL" id="JABBXF010000037">
    <property type="protein sequence ID" value="NVK79460.1"/>
    <property type="molecule type" value="Genomic_DNA"/>
</dbReference>
<reference evidence="1 2" key="1">
    <citation type="submission" date="2020-04" db="EMBL/GenBank/DDBJ databases">
        <title>Draft Genome Sequence of Streptomyces morookaense DSM 40503, an 8-azaguanine-producing strain.</title>
        <authorList>
            <person name="Qi J."/>
            <person name="Gao J.-M."/>
        </authorList>
    </citation>
    <scope>NUCLEOTIDE SEQUENCE [LARGE SCALE GENOMIC DNA]</scope>
    <source>
        <strain evidence="1 2">DSM 40503</strain>
    </source>
</reference>
<dbReference type="RefSeq" id="WP_171082496.1">
    <property type="nucleotide sequence ID" value="NZ_BNBU01000001.1"/>
</dbReference>
<protein>
    <submittedName>
        <fullName evidence="1">BMP family ABC transporter substrate-binding protein</fullName>
    </submittedName>
</protein>
<accession>A0A7Y7B5N9</accession>
<dbReference type="AlphaFoldDB" id="A0A7Y7B5N9"/>
<gene>
    <name evidence="1" type="ORF">HG542_17540</name>
</gene>
<evidence type="ECO:0000313" key="1">
    <source>
        <dbReference type="EMBL" id="NVK79460.1"/>
    </source>
</evidence>
<organism evidence="1 2">
    <name type="scientific">Streptomyces morookaense</name>
    <name type="common">Streptoverticillium morookaense</name>
    <dbReference type="NCBI Taxonomy" id="1970"/>
    <lineage>
        <taxon>Bacteria</taxon>
        <taxon>Bacillati</taxon>
        <taxon>Actinomycetota</taxon>
        <taxon>Actinomycetes</taxon>
        <taxon>Kitasatosporales</taxon>
        <taxon>Streptomycetaceae</taxon>
        <taxon>Streptomyces</taxon>
    </lineage>
</organism>
<evidence type="ECO:0000313" key="2">
    <source>
        <dbReference type="Proteomes" id="UP000587462"/>
    </source>
</evidence>
<keyword evidence="2" id="KW-1185">Reference proteome</keyword>